<dbReference type="PANTHER" id="PTHR15441">
    <property type="entry name" value="RIBONUCLEASE P PROTEIN SUBUNIT P14"/>
    <property type="match status" value="1"/>
</dbReference>
<dbReference type="Gene3D" id="3.30.70.3250">
    <property type="entry name" value="Ribonuclease P, Pop5 subunit"/>
    <property type="match status" value="1"/>
</dbReference>
<dbReference type="GO" id="GO:0033204">
    <property type="term" value="F:ribonuclease P RNA binding"/>
    <property type="evidence" value="ECO:0007669"/>
    <property type="project" value="TreeGrafter"/>
</dbReference>
<comment type="similarity">
    <text evidence="3">Belongs to the eukaryotic/archaeal RNase P protein component 2 family.</text>
</comment>
<dbReference type="EMBL" id="CP034462">
    <property type="protein sequence ID" value="QBM91105.1"/>
    <property type="molecule type" value="Genomic_DNA"/>
</dbReference>
<evidence type="ECO:0000256" key="9">
    <source>
        <dbReference type="ARBA" id="ARBA00055200"/>
    </source>
</evidence>
<evidence type="ECO:0000313" key="10">
    <source>
        <dbReference type="EMBL" id="QBM91105.1"/>
    </source>
</evidence>
<evidence type="ECO:0000256" key="5">
    <source>
        <dbReference type="ARBA" id="ARBA00022694"/>
    </source>
</evidence>
<dbReference type="PANTHER" id="PTHR15441:SF2">
    <property type="entry name" value="RIBONUCLEASE P_MRP PROTEIN SUBUNIT POP5"/>
    <property type="match status" value="1"/>
</dbReference>
<comment type="function">
    <text evidence="9">Component of ribonuclease P, a protein complex that generates mature tRNA molecules by cleaving their 5'-ends. Also a component of RNase MRP, which cleaves pre-rRNA sequences.</text>
</comment>
<dbReference type="GO" id="GO:0030681">
    <property type="term" value="C:multimeric ribonuclease P complex"/>
    <property type="evidence" value="ECO:0007669"/>
    <property type="project" value="TreeGrafter"/>
</dbReference>
<organism evidence="10 11">
    <name type="scientific">Metschnikowia aff. pulcherrima</name>
    <dbReference type="NCBI Taxonomy" id="2163413"/>
    <lineage>
        <taxon>Eukaryota</taxon>
        <taxon>Fungi</taxon>
        <taxon>Dikarya</taxon>
        <taxon>Ascomycota</taxon>
        <taxon>Saccharomycotina</taxon>
        <taxon>Pichiomycetes</taxon>
        <taxon>Metschnikowiaceae</taxon>
        <taxon>Metschnikowia</taxon>
    </lineage>
</organism>
<keyword evidence="7" id="KW-0539">Nucleus</keyword>
<dbReference type="GO" id="GO:0000172">
    <property type="term" value="C:ribonuclease MRP complex"/>
    <property type="evidence" value="ECO:0007669"/>
    <property type="project" value="UniProtKB-ARBA"/>
</dbReference>
<evidence type="ECO:0000256" key="8">
    <source>
        <dbReference type="ARBA" id="ARBA00044198"/>
    </source>
</evidence>
<dbReference type="Proteomes" id="UP000292447">
    <property type="component" value="Chromosome VII"/>
</dbReference>
<dbReference type="GO" id="GO:0005730">
    <property type="term" value="C:nucleolus"/>
    <property type="evidence" value="ECO:0007669"/>
    <property type="project" value="TreeGrafter"/>
</dbReference>
<keyword evidence="11" id="KW-1185">Reference proteome</keyword>
<dbReference type="HAMAP" id="MF_00755">
    <property type="entry name" value="RNase_P_2"/>
    <property type="match status" value="1"/>
</dbReference>
<evidence type="ECO:0000256" key="2">
    <source>
        <dbReference type="ARBA" id="ARBA00004123"/>
    </source>
</evidence>
<evidence type="ECO:0000256" key="7">
    <source>
        <dbReference type="ARBA" id="ARBA00023242"/>
    </source>
</evidence>
<dbReference type="AlphaFoldDB" id="A0A4P6XVY0"/>
<name>A0A4P6XVY0_9ASCO</name>
<protein>
    <recommendedName>
        <fullName evidence="8">Ribonuclease P/MRP protein subunit POP5</fullName>
        <ecNumber evidence="4">3.1.26.5</ecNumber>
    </recommendedName>
</protein>
<dbReference type="SUPFAM" id="SSF160350">
    <property type="entry name" value="Rnp2-like"/>
    <property type="match status" value="1"/>
</dbReference>
<evidence type="ECO:0000313" key="11">
    <source>
        <dbReference type="Proteomes" id="UP000292447"/>
    </source>
</evidence>
<evidence type="ECO:0000256" key="1">
    <source>
        <dbReference type="ARBA" id="ARBA00000928"/>
    </source>
</evidence>
<sequence length="201" mass="22713">MQDHEIALSDDSRSIKIYLQFYQTTMVRLKHRYILFEILYPPSSQPSTREQKAKFAEFSNSPKEALLHLHAPSPSSVSLRSILSLLKRVISDHYGEHGAGTIGSLIIVKYFSNKTSTGIIRCSRNNFQLVVAALGLIDKIDNQKVVMRSVHVSGTIRKCEDFSIRRAKSLMAYLGKDDELERGLDEFISMFKTGNGEDDEA</sequence>
<comment type="catalytic activity">
    <reaction evidence="1">
        <text>Endonucleolytic cleavage of RNA, removing 5'-extranucleotides from tRNA precursor.</text>
        <dbReference type="EC" id="3.1.26.5"/>
    </reaction>
</comment>
<dbReference type="GO" id="GO:0001682">
    <property type="term" value="P:tRNA 5'-leader removal"/>
    <property type="evidence" value="ECO:0007669"/>
    <property type="project" value="InterPro"/>
</dbReference>
<comment type="subcellular location">
    <subcellularLocation>
        <location evidence="2">Nucleus</location>
    </subcellularLocation>
</comment>
<dbReference type="EC" id="3.1.26.5" evidence="4"/>
<dbReference type="Pfam" id="PF01900">
    <property type="entry name" value="RNase_P_Rpp14"/>
    <property type="match status" value="1"/>
</dbReference>
<evidence type="ECO:0000256" key="3">
    <source>
        <dbReference type="ARBA" id="ARBA00010800"/>
    </source>
</evidence>
<evidence type="ECO:0000256" key="6">
    <source>
        <dbReference type="ARBA" id="ARBA00022801"/>
    </source>
</evidence>
<evidence type="ECO:0000256" key="4">
    <source>
        <dbReference type="ARBA" id="ARBA00012179"/>
    </source>
</evidence>
<gene>
    <name evidence="10" type="primary">MPUL0G01480</name>
    <name evidence="10" type="ORF">METSCH_G01480</name>
</gene>
<reference evidence="11" key="1">
    <citation type="submission" date="2019-03" db="EMBL/GenBank/DDBJ databases">
        <title>Snf2 controls pulcherriminic acid biosynthesis and connects pigmentation and antifungal activity of the yeast Metschnikowia pulcherrima.</title>
        <authorList>
            <person name="Gore-Lloyd D."/>
            <person name="Sumann I."/>
            <person name="Brachmann A.O."/>
            <person name="Schneeberger K."/>
            <person name="Ortiz-Merino R.A."/>
            <person name="Moreno-Beltran M."/>
            <person name="Schlaefli M."/>
            <person name="Kirner P."/>
            <person name="Santos Kron A."/>
            <person name="Wolfe K.H."/>
            <person name="Piel J."/>
            <person name="Ahrens C.H."/>
            <person name="Henk D."/>
            <person name="Freimoser F.M."/>
        </authorList>
    </citation>
    <scope>NUCLEOTIDE SEQUENCE [LARGE SCALE GENOMIC DNA]</scope>
    <source>
        <strain evidence="11">APC 1.2</strain>
    </source>
</reference>
<dbReference type="GO" id="GO:0000460">
    <property type="term" value="P:maturation of 5.8S rRNA"/>
    <property type="evidence" value="ECO:0007669"/>
    <property type="project" value="UniProtKB-ARBA"/>
</dbReference>
<accession>A0A4P6XVY0</accession>
<dbReference type="STRING" id="2163413.A0A4P6XVY0"/>
<dbReference type="InterPro" id="IPR038085">
    <property type="entry name" value="Rnp2-like_sf"/>
</dbReference>
<dbReference type="GO" id="GO:0004526">
    <property type="term" value="F:ribonuclease P activity"/>
    <property type="evidence" value="ECO:0007669"/>
    <property type="project" value="UniProtKB-EC"/>
</dbReference>
<dbReference type="FunFam" id="3.30.70.3250:FF:000004">
    <property type="entry name" value="Ribonuclease P/MRP protein subunit POP5"/>
    <property type="match status" value="1"/>
</dbReference>
<dbReference type="InterPro" id="IPR002759">
    <property type="entry name" value="Pop5/Rpp14/Rnp2-like"/>
</dbReference>
<proteinExistence type="inferred from homology"/>
<keyword evidence="6" id="KW-0378">Hydrolase</keyword>
<keyword evidence="5" id="KW-0819">tRNA processing</keyword>